<dbReference type="OrthoDB" id="9815357at2"/>
<evidence type="ECO:0000256" key="1">
    <source>
        <dbReference type="ARBA" id="ARBA00038306"/>
    </source>
</evidence>
<dbReference type="Proteomes" id="UP000184096">
    <property type="component" value="Chromosome I"/>
</dbReference>
<evidence type="ECO:0000313" key="3">
    <source>
        <dbReference type="EMBL" id="SHN86007.1"/>
    </source>
</evidence>
<dbReference type="PANTHER" id="PTHR34001">
    <property type="entry name" value="BLL7405 PROTEIN"/>
    <property type="match status" value="1"/>
</dbReference>
<keyword evidence="2" id="KW-0732">Signal</keyword>
<keyword evidence="4" id="KW-1185">Reference proteome</keyword>
<dbReference type="SUPFAM" id="SSF56925">
    <property type="entry name" value="OMPA-like"/>
    <property type="match status" value="1"/>
</dbReference>
<evidence type="ECO:0000313" key="4">
    <source>
        <dbReference type="Proteomes" id="UP000184096"/>
    </source>
</evidence>
<dbReference type="AlphaFoldDB" id="A0A1M7USW2"/>
<protein>
    <submittedName>
        <fullName evidence="3">Outer membrane immunogenic protein</fullName>
    </submittedName>
</protein>
<dbReference type="InterPro" id="IPR051692">
    <property type="entry name" value="OMP-like"/>
</dbReference>
<dbReference type="InterPro" id="IPR011250">
    <property type="entry name" value="OMP/PagP_B-barrel"/>
</dbReference>
<accession>A0A1M7USW2</accession>
<feature type="signal peptide" evidence="2">
    <location>
        <begin position="1"/>
        <end position="22"/>
    </location>
</feature>
<proteinExistence type="inferred from homology"/>
<dbReference type="PANTHER" id="PTHR34001:SF3">
    <property type="entry name" value="BLL7405 PROTEIN"/>
    <property type="match status" value="1"/>
</dbReference>
<sequence length="277" mass="28790">MKKLVLAVGAAAFLGSAPFVFAADMPMKALPPPVSPMTDWSGFYIGVHGGYGWNGTNDWSTGSELIGSSGLSGGSSWDALKGPLAGGQIGYNWQVERLVFGVQGDGSWANIRGSAGNPLNLVDGRCSFAGTPDQTAECRSRITAMGNLTARVGYLVTPSTLFYGKAGVNFSRMDFQVLNDIAFTGTCGAPGAGTRYPGYNAVGRTTAGATAGFGIEQRVWNNLTVFGEYDVVQGGGTFINSNKGGTGTSGCTNDFVSQTTVGNATQIFKVGVNYQLH</sequence>
<organism evidence="3 4">
    <name type="scientific">Bradyrhizobium erythrophlei</name>
    <dbReference type="NCBI Taxonomy" id="1437360"/>
    <lineage>
        <taxon>Bacteria</taxon>
        <taxon>Pseudomonadati</taxon>
        <taxon>Pseudomonadota</taxon>
        <taxon>Alphaproteobacteria</taxon>
        <taxon>Hyphomicrobiales</taxon>
        <taxon>Nitrobacteraceae</taxon>
        <taxon>Bradyrhizobium</taxon>
    </lineage>
</organism>
<dbReference type="EMBL" id="LT670849">
    <property type="protein sequence ID" value="SHN86007.1"/>
    <property type="molecule type" value="Genomic_DNA"/>
</dbReference>
<gene>
    <name evidence="3" type="ORF">SAMN05444170_6520</name>
</gene>
<name>A0A1M7USW2_9BRAD</name>
<evidence type="ECO:0000256" key="2">
    <source>
        <dbReference type="SAM" id="SignalP"/>
    </source>
</evidence>
<reference evidence="4" key="1">
    <citation type="submission" date="2016-11" db="EMBL/GenBank/DDBJ databases">
        <authorList>
            <person name="Varghese N."/>
            <person name="Submissions S."/>
        </authorList>
    </citation>
    <scope>NUCLEOTIDE SEQUENCE [LARGE SCALE GENOMIC DNA]</scope>
    <source>
        <strain evidence="4">GAS401</strain>
    </source>
</reference>
<feature type="chain" id="PRO_5012252461" evidence="2">
    <location>
        <begin position="23"/>
        <end position="277"/>
    </location>
</feature>
<dbReference type="RefSeq" id="WP_072824266.1">
    <property type="nucleotide sequence ID" value="NZ_LT670849.1"/>
</dbReference>
<comment type="similarity">
    <text evidence="1">Belongs to the Omp25/RopB family.</text>
</comment>